<feature type="compositionally biased region" description="Basic and acidic residues" evidence="1">
    <location>
        <begin position="71"/>
        <end position="80"/>
    </location>
</feature>
<proteinExistence type="predicted"/>
<reference evidence="2" key="1">
    <citation type="journal article" date="2014" name="Front. Microbiol.">
        <title>High frequency of phylogenetically diverse reductive dehalogenase-homologous genes in deep subseafloor sedimentary metagenomes.</title>
        <authorList>
            <person name="Kawai M."/>
            <person name="Futagami T."/>
            <person name="Toyoda A."/>
            <person name="Takaki Y."/>
            <person name="Nishi S."/>
            <person name="Hori S."/>
            <person name="Arai W."/>
            <person name="Tsubouchi T."/>
            <person name="Morono Y."/>
            <person name="Uchiyama I."/>
            <person name="Ito T."/>
            <person name="Fujiyama A."/>
            <person name="Inagaki F."/>
            <person name="Takami H."/>
        </authorList>
    </citation>
    <scope>NUCLEOTIDE SEQUENCE</scope>
    <source>
        <strain evidence="2">Expedition CK06-06</strain>
    </source>
</reference>
<evidence type="ECO:0000256" key="1">
    <source>
        <dbReference type="SAM" id="MobiDB-lite"/>
    </source>
</evidence>
<evidence type="ECO:0000313" key="2">
    <source>
        <dbReference type="EMBL" id="GAI59952.1"/>
    </source>
</evidence>
<protein>
    <submittedName>
        <fullName evidence="2">Uncharacterized protein</fullName>
    </submittedName>
</protein>
<sequence>MTTQAQVQGLGEFARFGFTLEPHGDDIVLLLHENKVVAQFSQTGATEQSLQADCAKHLVEKHGWGGRPRSRKEANHGNHA</sequence>
<accession>X1PUT0</accession>
<name>X1PUT0_9ZZZZ</name>
<gene>
    <name evidence="2" type="ORF">S12H4_09880</name>
</gene>
<dbReference type="AlphaFoldDB" id="X1PUT0"/>
<organism evidence="2">
    <name type="scientific">marine sediment metagenome</name>
    <dbReference type="NCBI Taxonomy" id="412755"/>
    <lineage>
        <taxon>unclassified sequences</taxon>
        <taxon>metagenomes</taxon>
        <taxon>ecological metagenomes</taxon>
    </lineage>
</organism>
<comment type="caution">
    <text evidence="2">The sequence shown here is derived from an EMBL/GenBank/DDBJ whole genome shotgun (WGS) entry which is preliminary data.</text>
</comment>
<dbReference type="EMBL" id="BARW01004099">
    <property type="protein sequence ID" value="GAI59952.1"/>
    <property type="molecule type" value="Genomic_DNA"/>
</dbReference>
<feature type="region of interest" description="Disordered" evidence="1">
    <location>
        <begin position="61"/>
        <end position="80"/>
    </location>
</feature>